<proteinExistence type="predicted"/>
<sequence>MRLVNDFLEGWDRADSCAAFSTTTLCGTSDVVVREEESPEELPAGVGSAGSMTAEQQDQSSVNADRQDEEEDRRTANEDCQAEEQYRIPVSLDKRRSEPLTVWSSAIETISRRIRSADETPESPREDFETHGNGDPETSDPDCVQTDDDFPERDEDPESEEKDTDTREDRDPAPVAHINIDFPFTMISSKAAEWESDLLCRHKDELSPV</sequence>
<reference evidence="2" key="1">
    <citation type="submission" date="2021-01" db="EMBL/GenBank/DDBJ databases">
        <authorList>
            <person name="Corre E."/>
            <person name="Pelletier E."/>
            <person name="Niang G."/>
            <person name="Scheremetjew M."/>
            <person name="Finn R."/>
            <person name="Kale V."/>
            <person name="Holt S."/>
            <person name="Cochrane G."/>
            <person name="Meng A."/>
            <person name="Brown T."/>
            <person name="Cohen L."/>
        </authorList>
    </citation>
    <scope>NUCLEOTIDE SEQUENCE</scope>
    <source>
        <strain evidence="2">Grunow 1884</strain>
    </source>
</reference>
<evidence type="ECO:0000313" key="2">
    <source>
        <dbReference type="EMBL" id="CAD9354265.1"/>
    </source>
</evidence>
<evidence type="ECO:0000256" key="1">
    <source>
        <dbReference type="SAM" id="MobiDB-lite"/>
    </source>
</evidence>
<feature type="compositionally biased region" description="Acidic residues" evidence="1">
    <location>
        <begin position="137"/>
        <end position="163"/>
    </location>
</feature>
<dbReference type="EMBL" id="HBGO01030271">
    <property type="protein sequence ID" value="CAD9354265.1"/>
    <property type="molecule type" value="Transcribed_RNA"/>
</dbReference>
<gene>
    <name evidence="2" type="ORF">OSIN01602_LOCUS17378</name>
</gene>
<organism evidence="2">
    <name type="scientific">Trieres chinensis</name>
    <name type="common">Marine centric diatom</name>
    <name type="synonym">Odontella sinensis</name>
    <dbReference type="NCBI Taxonomy" id="1514140"/>
    <lineage>
        <taxon>Eukaryota</taxon>
        <taxon>Sar</taxon>
        <taxon>Stramenopiles</taxon>
        <taxon>Ochrophyta</taxon>
        <taxon>Bacillariophyta</taxon>
        <taxon>Mediophyceae</taxon>
        <taxon>Biddulphiophycidae</taxon>
        <taxon>Eupodiscales</taxon>
        <taxon>Parodontellaceae</taxon>
        <taxon>Trieres</taxon>
    </lineage>
</organism>
<protein>
    <submittedName>
        <fullName evidence="2">Uncharacterized protein</fullName>
    </submittedName>
</protein>
<accession>A0A7S2ET39</accession>
<feature type="region of interest" description="Disordered" evidence="1">
    <location>
        <begin position="32"/>
        <end position="91"/>
    </location>
</feature>
<feature type="region of interest" description="Disordered" evidence="1">
    <location>
        <begin position="113"/>
        <end position="179"/>
    </location>
</feature>
<name>A0A7S2ET39_TRICV</name>
<feature type="compositionally biased region" description="Polar residues" evidence="1">
    <location>
        <begin position="50"/>
        <end position="64"/>
    </location>
</feature>
<dbReference type="AlphaFoldDB" id="A0A7S2ET39"/>
<feature type="compositionally biased region" description="Basic and acidic residues" evidence="1">
    <location>
        <begin position="115"/>
        <end position="134"/>
    </location>
</feature>